<organism evidence="1 2">
    <name type="scientific">Persephonella marina (strain DSM 14350 / EX-H1)</name>
    <dbReference type="NCBI Taxonomy" id="123214"/>
    <lineage>
        <taxon>Bacteria</taxon>
        <taxon>Pseudomonadati</taxon>
        <taxon>Aquificota</taxon>
        <taxon>Aquificia</taxon>
        <taxon>Aquificales</taxon>
        <taxon>Hydrogenothermaceae</taxon>
        <taxon>Persephonella</taxon>
    </lineage>
</organism>
<evidence type="ECO:0000313" key="1">
    <source>
        <dbReference type="EMBL" id="ACO03328.1"/>
    </source>
</evidence>
<keyword evidence="2" id="KW-1185">Reference proteome</keyword>
<accession>C0QQ76</accession>
<gene>
    <name evidence="1" type="ordered locus">PERMA_1036</name>
</gene>
<dbReference type="AlphaFoldDB" id="C0QQ76"/>
<name>C0QQ76_PERMH</name>
<sequence>MRSLKQAKDAYEKKADGYINIKVMWQFIGTKRIIYQVCGDIVRRK</sequence>
<dbReference type="KEGG" id="pmx:PERMA_1036"/>
<dbReference type="HOGENOM" id="CLU_3203255_0_0_0"/>
<proteinExistence type="predicted"/>
<dbReference type="EMBL" id="CP001230">
    <property type="protein sequence ID" value="ACO03328.1"/>
    <property type="molecule type" value="Genomic_DNA"/>
</dbReference>
<dbReference type="Proteomes" id="UP000001366">
    <property type="component" value="Chromosome"/>
</dbReference>
<protein>
    <submittedName>
        <fullName evidence="1">Uncharacterized protein</fullName>
    </submittedName>
</protein>
<reference evidence="1 2" key="1">
    <citation type="journal article" date="2009" name="J. Bacteriol.">
        <title>Complete and draft genome sequences of six members of the Aquificales.</title>
        <authorList>
            <person name="Reysenbach A.L."/>
            <person name="Hamamura N."/>
            <person name="Podar M."/>
            <person name="Griffiths E."/>
            <person name="Ferreira S."/>
            <person name="Hochstein R."/>
            <person name="Heidelberg J."/>
            <person name="Johnson J."/>
            <person name="Mead D."/>
            <person name="Pohorille A."/>
            <person name="Sarmiento M."/>
            <person name="Schweighofer K."/>
            <person name="Seshadri R."/>
            <person name="Voytek M.A."/>
        </authorList>
    </citation>
    <scope>NUCLEOTIDE SEQUENCE [LARGE SCALE GENOMIC DNA]</scope>
    <source>
        <strain evidence="2">DSM 14350 / EX-H1</strain>
    </source>
</reference>
<evidence type="ECO:0000313" key="2">
    <source>
        <dbReference type="Proteomes" id="UP000001366"/>
    </source>
</evidence>
<dbReference type="RefSeq" id="WP_012675567.1">
    <property type="nucleotide sequence ID" value="NC_012440.1"/>
</dbReference>